<evidence type="ECO:0000313" key="1">
    <source>
        <dbReference type="EMBL" id="KAJ8677705.1"/>
    </source>
</evidence>
<organism evidence="1 2">
    <name type="scientific">Eretmocerus hayati</name>
    <dbReference type="NCBI Taxonomy" id="131215"/>
    <lineage>
        <taxon>Eukaryota</taxon>
        <taxon>Metazoa</taxon>
        <taxon>Ecdysozoa</taxon>
        <taxon>Arthropoda</taxon>
        <taxon>Hexapoda</taxon>
        <taxon>Insecta</taxon>
        <taxon>Pterygota</taxon>
        <taxon>Neoptera</taxon>
        <taxon>Endopterygota</taxon>
        <taxon>Hymenoptera</taxon>
        <taxon>Apocrita</taxon>
        <taxon>Proctotrupomorpha</taxon>
        <taxon>Chalcidoidea</taxon>
        <taxon>Aphelinidae</taxon>
        <taxon>Aphelininae</taxon>
        <taxon>Eretmocerus</taxon>
    </lineage>
</organism>
<keyword evidence="2" id="KW-1185">Reference proteome</keyword>
<gene>
    <name evidence="1" type="ORF">QAD02_013492</name>
</gene>
<protein>
    <submittedName>
        <fullName evidence="1">Uncharacterized protein</fullName>
    </submittedName>
</protein>
<name>A0ACC2P2R9_9HYME</name>
<proteinExistence type="predicted"/>
<sequence>MSIEDPDSIAQAIRERFSRYQPYLRDQKRRKLADTSFLKSPRGNWVNEKRLRDEVSSEKELNYNFNDDAHEDDDDDVENESIRVTVHDPPTSDRNEGGEVQDISKDEEVDKEKILLEENVEVDGDKFRKLEERMYNE</sequence>
<dbReference type="EMBL" id="CM056742">
    <property type="protein sequence ID" value="KAJ8677705.1"/>
    <property type="molecule type" value="Genomic_DNA"/>
</dbReference>
<accession>A0ACC2P2R9</accession>
<evidence type="ECO:0000313" key="2">
    <source>
        <dbReference type="Proteomes" id="UP001239111"/>
    </source>
</evidence>
<dbReference type="Proteomes" id="UP001239111">
    <property type="component" value="Chromosome 2"/>
</dbReference>
<comment type="caution">
    <text evidence="1">The sequence shown here is derived from an EMBL/GenBank/DDBJ whole genome shotgun (WGS) entry which is preliminary data.</text>
</comment>
<reference evidence="1" key="1">
    <citation type="submission" date="2023-04" db="EMBL/GenBank/DDBJ databases">
        <title>A chromosome-level genome assembly of the parasitoid wasp Eretmocerus hayati.</title>
        <authorList>
            <person name="Zhong Y."/>
            <person name="Liu S."/>
            <person name="Liu Y."/>
        </authorList>
    </citation>
    <scope>NUCLEOTIDE SEQUENCE</scope>
    <source>
        <strain evidence="1">ZJU_SS_LIU_2023</strain>
    </source>
</reference>